<feature type="domain" description="Large ribosomal subunit protein uL11 C-terminal" evidence="8">
    <location>
        <begin position="68"/>
        <end position="135"/>
    </location>
</feature>
<dbReference type="InterPro" id="IPR020784">
    <property type="entry name" value="Ribosomal_uL11_N"/>
</dbReference>
<evidence type="ECO:0000259" key="8">
    <source>
        <dbReference type="Pfam" id="PF00298"/>
    </source>
</evidence>
<dbReference type="AlphaFoldDB" id="A0A099T4I5"/>
<dbReference type="HAMAP" id="MF_00736">
    <property type="entry name" value="Ribosomal_uL11"/>
    <property type="match status" value="1"/>
</dbReference>
<keyword evidence="11" id="KW-1185">Reference proteome</keyword>
<dbReference type="PANTHER" id="PTHR11661:SF1">
    <property type="entry name" value="LARGE RIBOSOMAL SUBUNIT PROTEIN UL11M"/>
    <property type="match status" value="1"/>
</dbReference>
<evidence type="ECO:0000313" key="11">
    <source>
        <dbReference type="Proteomes" id="UP000029859"/>
    </source>
</evidence>
<dbReference type="FunFam" id="3.30.1550.10:FF:000007">
    <property type="entry name" value="50S ribosomal protein L11"/>
    <property type="match status" value="1"/>
</dbReference>
<evidence type="ECO:0000256" key="5">
    <source>
        <dbReference type="ARBA" id="ARBA00023274"/>
    </source>
</evidence>
<dbReference type="Gene3D" id="1.10.10.250">
    <property type="entry name" value="Ribosomal protein L11, C-terminal domain"/>
    <property type="match status" value="1"/>
</dbReference>
<name>A0A099T4I5_METMT</name>
<protein>
    <recommendedName>
        <fullName evidence="6">Large ribosomal subunit protein uL11</fullName>
    </recommendedName>
</protein>
<dbReference type="EMBL" id="JRHO01000009">
    <property type="protein sequence ID" value="KGK99083.1"/>
    <property type="molecule type" value="Genomic_DNA"/>
</dbReference>
<dbReference type="GO" id="GO:0003735">
    <property type="term" value="F:structural constituent of ribosome"/>
    <property type="evidence" value="ECO:0007669"/>
    <property type="project" value="InterPro"/>
</dbReference>
<dbReference type="RefSeq" id="WP_048193501.1">
    <property type="nucleotide sequence ID" value="NZ_CAAGSM010000002.1"/>
</dbReference>
<evidence type="ECO:0000259" key="9">
    <source>
        <dbReference type="Pfam" id="PF03946"/>
    </source>
</evidence>
<dbReference type="InterPro" id="IPR000911">
    <property type="entry name" value="Ribosomal_uL11"/>
</dbReference>
<dbReference type="NCBIfam" id="NF002232">
    <property type="entry name" value="PRK01143.1"/>
    <property type="match status" value="1"/>
</dbReference>
<sequence length="162" mass="16881">MASVVEALVPGGKANPGPPLGPALGPLGVNIKDVIDKINDKTKDYNGMQVPVKVIVGDDKNVEIEVGTPPTSALILKELNIEKGSGESGTVNVGDLSIAQAAKVARMKKDDILSYSLKAAVKEVMGTCVPMGVTVEGLDPRECQKAVDEGKFDEALAAEAWN</sequence>
<keyword evidence="3 6" id="KW-0694">RNA-binding</keyword>
<comment type="subunit">
    <text evidence="6">Part of the ribosomal stalk of the 50S ribosomal subunit. Interacts with L10 and the large rRNA to form the base of the stalk. L10 forms an elongated spine to which L12 dimers bind in a sequential fashion forming a multimeric L10(L12)X complex.</text>
</comment>
<dbReference type="InterPro" id="IPR036769">
    <property type="entry name" value="Ribosomal_uL11_C_sf"/>
</dbReference>
<dbReference type="CDD" id="cd00349">
    <property type="entry name" value="Ribosomal_L11"/>
    <property type="match status" value="1"/>
</dbReference>
<dbReference type="Pfam" id="PF00298">
    <property type="entry name" value="Ribosomal_L11"/>
    <property type="match status" value="1"/>
</dbReference>
<evidence type="ECO:0000256" key="4">
    <source>
        <dbReference type="ARBA" id="ARBA00022980"/>
    </source>
</evidence>
<reference evidence="10 11" key="1">
    <citation type="submission" date="2014-09" db="EMBL/GenBank/DDBJ databases">
        <title>Draft genome sequence of an obligately methylotrophic methanogen, Methanococcoides methylutens, isolated from marine sediment.</title>
        <authorList>
            <person name="Guan Y."/>
            <person name="Ngugi D.K."/>
            <person name="Blom J."/>
            <person name="Ali S."/>
            <person name="Ferry J.G."/>
            <person name="Stingl U."/>
        </authorList>
    </citation>
    <scope>NUCLEOTIDE SEQUENCE [LARGE SCALE GENOMIC DNA]</scope>
    <source>
        <strain evidence="10 11">DSM 2657</strain>
    </source>
</reference>
<evidence type="ECO:0000256" key="3">
    <source>
        <dbReference type="ARBA" id="ARBA00022884"/>
    </source>
</evidence>
<comment type="similarity">
    <text evidence="1 6 7">Belongs to the universal ribosomal protein uL11 family.</text>
</comment>
<dbReference type="Gene3D" id="3.30.1550.10">
    <property type="entry name" value="Ribosomal protein L11/L12, N-terminal domain"/>
    <property type="match status" value="1"/>
</dbReference>
<evidence type="ECO:0000256" key="6">
    <source>
        <dbReference type="HAMAP-Rule" id="MF_00736"/>
    </source>
</evidence>
<keyword evidence="4 6" id="KW-0689">Ribosomal protein</keyword>
<comment type="function">
    <text evidence="6">Forms part of the ribosomal stalk which helps the ribosome interact with GTP-bound translation factors.</text>
</comment>
<keyword evidence="5 6" id="KW-0687">Ribonucleoprotein</keyword>
<dbReference type="Pfam" id="PF03946">
    <property type="entry name" value="Ribosomal_L11_N"/>
    <property type="match status" value="1"/>
</dbReference>
<dbReference type="Proteomes" id="UP000029859">
    <property type="component" value="Unassembled WGS sequence"/>
</dbReference>
<dbReference type="SUPFAM" id="SSF54747">
    <property type="entry name" value="Ribosomal L11/L12e N-terminal domain"/>
    <property type="match status" value="1"/>
</dbReference>
<dbReference type="SMART" id="SM00649">
    <property type="entry name" value="RL11"/>
    <property type="match status" value="1"/>
</dbReference>
<gene>
    <name evidence="6" type="primary">rpl11</name>
    <name evidence="10" type="ORF">LI82_03355</name>
</gene>
<dbReference type="FunFam" id="1.10.10.250:FF:000006">
    <property type="entry name" value="50S ribosomal protein L11"/>
    <property type="match status" value="1"/>
</dbReference>
<proteinExistence type="inferred from homology"/>
<dbReference type="SUPFAM" id="SSF46906">
    <property type="entry name" value="Ribosomal protein L11, C-terminal domain"/>
    <property type="match status" value="1"/>
</dbReference>
<dbReference type="GO" id="GO:0015934">
    <property type="term" value="C:large ribosomal subunit"/>
    <property type="evidence" value="ECO:0007669"/>
    <property type="project" value="TreeGrafter"/>
</dbReference>
<dbReference type="InterPro" id="IPR036796">
    <property type="entry name" value="Ribosomal_uL11_N_sf"/>
</dbReference>
<accession>A0A099T4I5</accession>
<evidence type="ECO:0000256" key="2">
    <source>
        <dbReference type="ARBA" id="ARBA00022730"/>
    </source>
</evidence>
<dbReference type="OrthoDB" id="8842at2157"/>
<feature type="domain" description="Large ribosomal subunit protein uL11 N-terminal" evidence="9">
    <location>
        <begin position="6"/>
        <end position="61"/>
    </location>
</feature>
<organism evidence="10 11">
    <name type="scientific">Methanococcoides methylutens</name>
    <dbReference type="NCBI Taxonomy" id="2226"/>
    <lineage>
        <taxon>Archaea</taxon>
        <taxon>Methanobacteriati</taxon>
        <taxon>Methanobacteriota</taxon>
        <taxon>Stenosarchaea group</taxon>
        <taxon>Methanomicrobia</taxon>
        <taxon>Methanosarcinales</taxon>
        <taxon>Methanosarcinaceae</taxon>
        <taxon>Methanococcoides</taxon>
    </lineage>
</organism>
<dbReference type="InterPro" id="IPR020783">
    <property type="entry name" value="Ribosomal_uL11_C"/>
</dbReference>
<dbReference type="PANTHER" id="PTHR11661">
    <property type="entry name" value="60S RIBOSOMAL PROTEIN L12"/>
    <property type="match status" value="1"/>
</dbReference>
<comment type="caution">
    <text evidence="10">The sequence shown here is derived from an EMBL/GenBank/DDBJ whole genome shotgun (WGS) entry which is preliminary data.</text>
</comment>
<keyword evidence="2 6" id="KW-0699">rRNA-binding</keyword>
<evidence type="ECO:0000256" key="7">
    <source>
        <dbReference type="RuleBase" id="RU003978"/>
    </source>
</evidence>
<evidence type="ECO:0000256" key="1">
    <source>
        <dbReference type="ARBA" id="ARBA00010537"/>
    </source>
</evidence>
<dbReference type="GO" id="GO:0006412">
    <property type="term" value="P:translation"/>
    <property type="evidence" value="ECO:0007669"/>
    <property type="project" value="UniProtKB-UniRule"/>
</dbReference>
<evidence type="ECO:0000313" key="10">
    <source>
        <dbReference type="EMBL" id="KGK99083.1"/>
    </source>
</evidence>
<dbReference type="GO" id="GO:0070180">
    <property type="term" value="F:large ribosomal subunit rRNA binding"/>
    <property type="evidence" value="ECO:0007669"/>
    <property type="project" value="UniProtKB-UniRule"/>
</dbReference>